<evidence type="ECO:0000313" key="2">
    <source>
        <dbReference type="EMBL" id="PVU77839.1"/>
    </source>
</evidence>
<accession>A0A2T9XCP8</accession>
<feature type="transmembrane region" description="Helical" evidence="1">
    <location>
        <begin position="43"/>
        <end position="62"/>
    </location>
</feature>
<feature type="transmembrane region" description="Helical" evidence="1">
    <location>
        <begin position="6"/>
        <end position="31"/>
    </location>
</feature>
<feature type="non-terminal residue" evidence="2">
    <location>
        <position position="1"/>
    </location>
</feature>
<sequence>IVCGFLYNIGIFGILGICGDFIVFWILELWLSYTFFHLKFKISLEDWLAILSAVGLILQIIYPYSVLIFASIWIFSGVVSMVRAYGKP</sequence>
<organism evidence="2 3">
    <name type="scientific">Acidianus hospitalis</name>
    <dbReference type="NCBI Taxonomy" id="563177"/>
    <lineage>
        <taxon>Archaea</taxon>
        <taxon>Thermoproteota</taxon>
        <taxon>Thermoprotei</taxon>
        <taxon>Sulfolobales</taxon>
        <taxon>Sulfolobaceae</taxon>
        <taxon>Acidianus</taxon>
    </lineage>
</organism>
<keyword evidence="1" id="KW-1133">Transmembrane helix</keyword>
<dbReference type="Proteomes" id="UP000245638">
    <property type="component" value="Unassembled WGS sequence"/>
</dbReference>
<keyword evidence="1" id="KW-0812">Transmembrane</keyword>
<evidence type="ECO:0000313" key="3">
    <source>
        <dbReference type="Proteomes" id="UP000245638"/>
    </source>
</evidence>
<reference evidence="2 3" key="1">
    <citation type="journal article" date="2015" name="Appl. Environ. Microbiol.">
        <title>Nanoarchaeota, Their Sulfolobales Host, and Nanoarchaeota Virus Distribution across Yellowstone National Park Hot Springs.</title>
        <authorList>
            <person name="Munson-McGee J.H."/>
            <person name="Field E.K."/>
            <person name="Bateson M."/>
            <person name="Rooney C."/>
            <person name="Stepanauskas R."/>
            <person name="Young M.J."/>
        </authorList>
    </citation>
    <scope>NUCLEOTIDE SEQUENCE [LARGE SCALE GENOMIC DNA]</scope>
    <source>
        <strain evidence="2">SCGC AC-742_N10</strain>
    </source>
</reference>
<evidence type="ECO:0000256" key="1">
    <source>
        <dbReference type="SAM" id="Phobius"/>
    </source>
</evidence>
<comment type="caution">
    <text evidence="2">The sequence shown here is derived from an EMBL/GenBank/DDBJ whole genome shotgun (WGS) entry which is preliminary data.</text>
</comment>
<dbReference type="EMBL" id="QEFD01000009">
    <property type="protein sequence ID" value="PVU77839.1"/>
    <property type="molecule type" value="Genomic_DNA"/>
</dbReference>
<dbReference type="AlphaFoldDB" id="A0A2T9XCP8"/>
<proteinExistence type="predicted"/>
<name>A0A2T9XCP8_9CREN</name>
<gene>
    <name evidence="2" type="ORF">DDW13_00165</name>
</gene>
<protein>
    <submittedName>
        <fullName evidence="2">Uncharacterized protein</fullName>
    </submittedName>
</protein>
<keyword evidence="1" id="KW-0472">Membrane</keyword>